<evidence type="ECO:0000256" key="1">
    <source>
        <dbReference type="SAM" id="MobiDB-lite"/>
    </source>
</evidence>
<protein>
    <submittedName>
        <fullName evidence="4">Polysaccharide deacetylase</fullName>
    </submittedName>
</protein>
<keyword evidence="5" id="KW-1185">Reference proteome</keyword>
<dbReference type="Gene3D" id="3.20.20.370">
    <property type="entry name" value="Glycoside hydrolase/deacetylase"/>
    <property type="match status" value="1"/>
</dbReference>
<comment type="caution">
    <text evidence="4">The sequence shown here is derived from an EMBL/GenBank/DDBJ whole genome shotgun (WGS) entry which is preliminary data.</text>
</comment>
<dbReference type="GO" id="GO:0016810">
    <property type="term" value="F:hydrolase activity, acting on carbon-nitrogen (but not peptide) bonds"/>
    <property type="evidence" value="ECO:0007669"/>
    <property type="project" value="InterPro"/>
</dbReference>
<dbReference type="PANTHER" id="PTHR10587">
    <property type="entry name" value="GLYCOSYL TRANSFERASE-RELATED"/>
    <property type="match status" value="1"/>
</dbReference>
<dbReference type="EMBL" id="QZDT01000020">
    <property type="protein sequence ID" value="NBJ93479.1"/>
    <property type="molecule type" value="Genomic_DNA"/>
</dbReference>
<gene>
    <name evidence="4" type="ORF">D5281_12965</name>
</gene>
<evidence type="ECO:0000313" key="4">
    <source>
        <dbReference type="EMBL" id="NBJ93479.1"/>
    </source>
</evidence>
<dbReference type="Proteomes" id="UP001154420">
    <property type="component" value="Unassembled WGS sequence"/>
</dbReference>
<dbReference type="InterPro" id="IPR002509">
    <property type="entry name" value="NODB_dom"/>
</dbReference>
<dbReference type="InterPro" id="IPR011330">
    <property type="entry name" value="Glyco_hydro/deAcase_b/a-brl"/>
</dbReference>
<feature type="transmembrane region" description="Helical" evidence="2">
    <location>
        <begin position="17"/>
        <end position="38"/>
    </location>
</feature>
<dbReference type="PROSITE" id="PS51677">
    <property type="entry name" value="NODB"/>
    <property type="match status" value="1"/>
</dbReference>
<dbReference type="Pfam" id="PF01522">
    <property type="entry name" value="Polysacc_deac_1"/>
    <property type="match status" value="1"/>
</dbReference>
<dbReference type="OrthoDB" id="9806342at2"/>
<sequence>MTGGYDRRKRIRRLKKIILGTIAAAIIIPVIVSILLGVRVVSLESRVKELEAMLLTEKEKSAGADVFTSSGIEESARNKEEDVQQDTEDLQADTDGIVKEVYLTFDDGPSANTDKILDVLKEYDVHATFFVVGKTDEHSTRMYQRIVDEGHTLAMHSYSHKYDEIYESKESFVEDLTKLQEYLYQITGIWPRYYRFPGGSSNTVSNVEMQELIAYLNENGITYFDWNISSGDAVREDLSVDAFVDNCVNKLDSVNIGMILMHDAKDKVTTVEALPEVIKVIQERGDTVILPITDETKPVQHVLSTNIN</sequence>
<organism evidence="4 5">
    <name type="scientific">Parablautia muri</name>
    <dbReference type="NCBI Taxonomy" id="2320879"/>
    <lineage>
        <taxon>Bacteria</taxon>
        <taxon>Bacillati</taxon>
        <taxon>Bacillota</taxon>
        <taxon>Clostridia</taxon>
        <taxon>Lachnospirales</taxon>
        <taxon>Lachnospiraceae</taxon>
        <taxon>Parablautia</taxon>
    </lineage>
</organism>
<dbReference type="GO" id="GO:0005975">
    <property type="term" value="P:carbohydrate metabolic process"/>
    <property type="evidence" value="ECO:0007669"/>
    <property type="project" value="InterPro"/>
</dbReference>
<keyword evidence="2" id="KW-0812">Transmembrane</keyword>
<reference evidence="4" key="1">
    <citation type="submission" date="2018-09" db="EMBL/GenBank/DDBJ databases">
        <title>Murine metabolic-syndrome-specific gut microbial biobank.</title>
        <authorList>
            <person name="Liu C."/>
        </authorList>
    </citation>
    <scope>NUCLEOTIDE SEQUENCE</scope>
    <source>
        <strain evidence="4">D42-62</strain>
    </source>
</reference>
<keyword evidence="2" id="KW-0472">Membrane</keyword>
<dbReference type="RefSeq" id="WP_160560552.1">
    <property type="nucleotide sequence ID" value="NZ_QZDT01000020.1"/>
</dbReference>
<keyword evidence="2" id="KW-1133">Transmembrane helix</keyword>
<dbReference type="CDD" id="cd10944">
    <property type="entry name" value="CE4_SmPgdA_like"/>
    <property type="match status" value="1"/>
</dbReference>
<proteinExistence type="predicted"/>
<name>A0A9X5BGW6_9FIRM</name>
<dbReference type="AlphaFoldDB" id="A0A9X5BGW6"/>
<evidence type="ECO:0000259" key="3">
    <source>
        <dbReference type="PROSITE" id="PS51677"/>
    </source>
</evidence>
<feature type="domain" description="NodB homology" evidence="3">
    <location>
        <begin position="99"/>
        <end position="289"/>
    </location>
</feature>
<dbReference type="SUPFAM" id="SSF88713">
    <property type="entry name" value="Glycoside hydrolase/deacetylase"/>
    <property type="match status" value="1"/>
</dbReference>
<evidence type="ECO:0000313" key="5">
    <source>
        <dbReference type="Proteomes" id="UP001154420"/>
    </source>
</evidence>
<dbReference type="PANTHER" id="PTHR10587:SF125">
    <property type="entry name" value="POLYSACCHARIDE DEACETYLASE YHEN-RELATED"/>
    <property type="match status" value="1"/>
</dbReference>
<accession>A0A9X5BGW6</accession>
<evidence type="ECO:0000256" key="2">
    <source>
        <dbReference type="SAM" id="Phobius"/>
    </source>
</evidence>
<feature type="region of interest" description="Disordered" evidence="1">
    <location>
        <begin position="66"/>
        <end position="89"/>
    </location>
</feature>
<dbReference type="InterPro" id="IPR050248">
    <property type="entry name" value="Polysacc_deacetylase_ArnD"/>
</dbReference>